<feature type="region of interest" description="Disordered" evidence="1">
    <location>
        <begin position="75"/>
        <end position="97"/>
    </location>
</feature>
<proteinExistence type="predicted"/>
<evidence type="ECO:0000313" key="2">
    <source>
        <dbReference type="EMBL" id="KHN41579.1"/>
    </source>
</evidence>
<organism evidence="2">
    <name type="scientific">Glycine soja</name>
    <name type="common">Wild soybean</name>
    <dbReference type="NCBI Taxonomy" id="3848"/>
    <lineage>
        <taxon>Eukaryota</taxon>
        <taxon>Viridiplantae</taxon>
        <taxon>Streptophyta</taxon>
        <taxon>Embryophyta</taxon>
        <taxon>Tracheophyta</taxon>
        <taxon>Spermatophyta</taxon>
        <taxon>Magnoliopsida</taxon>
        <taxon>eudicotyledons</taxon>
        <taxon>Gunneridae</taxon>
        <taxon>Pentapetalae</taxon>
        <taxon>rosids</taxon>
        <taxon>fabids</taxon>
        <taxon>Fabales</taxon>
        <taxon>Fabaceae</taxon>
        <taxon>Papilionoideae</taxon>
        <taxon>50 kb inversion clade</taxon>
        <taxon>NPAAA clade</taxon>
        <taxon>indigoferoid/millettioid clade</taxon>
        <taxon>Phaseoleae</taxon>
        <taxon>Glycine</taxon>
        <taxon>Glycine subgen. Soja</taxon>
    </lineage>
</organism>
<dbReference type="AlphaFoldDB" id="A0A0B2SB99"/>
<sequence length="97" mass="10659">MWNWNKVVRVIQLNPIPSLCITLKVLQGEIGREIVLHVANLLLQLPLHSVVGQIYLCSECARCLCVRQGGRESPQAQRRRANHSAHDVVGGGAEAGL</sequence>
<dbReference type="EMBL" id="KN644943">
    <property type="protein sequence ID" value="KHN41579.1"/>
    <property type="molecule type" value="Genomic_DNA"/>
</dbReference>
<reference evidence="2" key="1">
    <citation type="submission" date="2014-07" db="EMBL/GenBank/DDBJ databases">
        <title>Identification of a novel salt tolerance gene in wild soybean by whole-genome sequencing.</title>
        <authorList>
            <person name="Lam H.-M."/>
            <person name="Qi X."/>
            <person name="Li M.-W."/>
            <person name="Liu X."/>
            <person name="Xie M."/>
            <person name="Ni M."/>
            <person name="Xu X."/>
        </authorList>
    </citation>
    <scope>NUCLEOTIDE SEQUENCE [LARGE SCALE GENOMIC DNA]</scope>
    <source>
        <tissue evidence="2">Root</tissue>
    </source>
</reference>
<name>A0A0B2SB99_GLYSO</name>
<protein>
    <submittedName>
        <fullName evidence="2">Uncharacterized protein</fullName>
    </submittedName>
</protein>
<gene>
    <name evidence="2" type="ORF">glysoja_046437</name>
</gene>
<accession>A0A0B2SB99</accession>
<evidence type="ECO:0000256" key="1">
    <source>
        <dbReference type="SAM" id="MobiDB-lite"/>
    </source>
</evidence>
<dbReference type="Proteomes" id="UP000053555">
    <property type="component" value="Unassembled WGS sequence"/>
</dbReference>